<keyword evidence="1" id="KW-0560">Oxidoreductase</keyword>
<dbReference type="GO" id="GO:0006208">
    <property type="term" value="P:pyrimidine nucleobase catabolic process"/>
    <property type="evidence" value="ECO:0007669"/>
    <property type="project" value="TreeGrafter"/>
</dbReference>
<gene>
    <name evidence="4" type="ORF">FHX68_2586</name>
</gene>
<evidence type="ECO:0000313" key="4">
    <source>
        <dbReference type="EMBL" id="TQM91369.1"/>
    </source>
</evidence>
<name>A0A543K8F9_9MICO</name>
<dbReference type="EMBL" id="VFPS01000005">
    <property type="protein sequence ID" value="TQM91369.1"/>
    <property type="molecule type" value="Genomic_DNA"/>
</dbReference>
<dbReference type="InterPro" id="IPR012349">
    <property type="entry name" value="Split_barrel_FMN-bd"/>
</dbReference>
<evidence type="ECO:0000256" key="1">
    <source>
        <dbReference type="ARBA" id="ARBA00023002"/>
    </source>
</evidence>
<protein>
    <submittedName>
        <fullName evidence="4">Flavin reductase (DIM6/NTAB) family NADH-FMN oxidoreductase RutF</fullName>
    </submittedName>
</protein>
<reference evidence="4 5" key="1">
    <citation type="submission" date="2019-06" db="EMBL/GenBank/DDBJ databases">
        <title>Sequencing the genomes of 1000 actinobacteria strains.</title>
        <authorList>
            <person name="Klenk H.-P."/>
        </authorList>
    </citation>
    <scope>NUCLEOTIDE SEQUENCE [LARGE SCALE GENOMIC DNA]</scope>
    <source>
        <strain evidence="4 5">DSM 20427</strain>
    </source>
</reference>
<evidence type="ECO:0000256" key="2">
    <source>
        <dbReference type="SAM" id="MobiDB-lite"/>
    </source>
</evidence>
<keyword evidence="5" id="KW-1185">Reference proteome</keyword>
<dbReference type="SUPFAM" id="SSF50475">
    <property type="entry name" value="FMN-binding split barrel"/>
    <property type="match status" value="1"/>
</dbReference>
<dbReference type="Proteomes" id="UP000319804">
    <property type="component" value="Unassembled WGS sequence"/>
</dbReference>
<proteinExistence type="predicted"/>
<dbReference type="PANTHER" id="PTHR30466">
    <property type="entry name" value="FLAVIN REDUCTASE"/>
    <property type="match status" value="1"/>
</dbReference>
<evidence type="ECO:0000259" key="3">
    <source>
        <dbReference type="SMART" id="SM00903"/>
    </source>
</evidence>
<dbReference type="Gene3D" id="2.30.110.10">
    <property type="entry name" value="Electron Transport, Fmn-binding Protein, Chain A"/>
    <property type="match status" value="1"/>
</dbReference>
<dbReference type="Pfam" id="PF01613">
    <property type="entry name" value="Flavin_Reduct"/>
    <property type="match status" value="1"/>
</dbReference>
<dbReference type="InterPro" id="IPR050268">
    <property type="entry name" value="NADH-dep_flavin_reductase"/>
</dbReference>
<dbReference type="AlphaFoldDB" id="A0A543K8F9"/>
<dbReference type="SMART" id="SM00903">
    <property type="entry name" value="Flavin_Reduct"/>
    <property type="match status" value="1"/>
</dbReference>
<feature type="region of interest" description="Disordered" evidence="2">
    <location>
        <begin position="1"/>
        <end position="21"/>
    </location>
</feature>
<dbReference type="InterPro" id="IPR002563">
    <property type="entry name" value="Flavin_Rdtase-like_dom"/>
</dbReference>
<sequence length="235" mass="24336">MTSSPTSTGLWPPRSSERGGLRAPHVAMLRSGAHAIVDLPNVGAMSTPQPHRRPDLASLAVEGAPAVSADAFKAFFRGHPAGVAVITAIGDDGPVALTASSVSSVSVDPPLLIFSISSLSSATPTLRTAPTLVVHLLDADDLDIARLGATSGVDRFADRSAWSSLTTGEPVFHGVRAWARCAVISRMDAGASTVIAAQALQGSIARDIDDVGDEGGALVYHNRQWHRLGAHSLID</sequence>
<dbReference type="GO" id="GO:0042602">
    <property type="term" value="F:riboflavin reductase (NADPH) activity"/>
    <property type="evidence" value="ECO:0007669"/>
    <property type="project" value="TreeGrafter"/>
</dbReference>
<dbReference type="GO" id="GO:0010181">
    <property type="term" value="F:FMN binding"/>
    <property type="evidence" value="ECO:0007669"/>
    <property type="project" value="InterPro"/>
</dbReference>
<accession>A0A543K8F9</accession>
<feature type="domain" description="Flavin reductase like" evidence="3">
    <location>
        <begin position="76"/>
        <end position="227"/>
    </location>
</feature>
<evidence type="ECO:0000313" key="5">
    <source>
        <dbReference type="Proteomes" id="UP000319804"/>
    </source>
</evidence>
<dbReference type="PANTHER" id="PTHR30466:SF1">
    <property type="entry name" value="FMN REDUCTASE (NADH) RUTF"/>
    <property type="match status" value="1"/>
</dbReference>
<organism evidence="4 5">
    <name type="scientific">Microbacterium lacticum</name>
    <dbReference type="NCBI Taxonomy" id="33885"/>
    <lineage>
        <taxon>Bacteria</taxon>
        <taxon>Bacillati</taxon>
        <taxon>Actinomycetota</taxon>
        <taxon>Actinomycetes</taxon>
        <taxon>Micrococcales</taxon>
        <taxon>Microbacteriaceae</taxon>
        <taxon>Microbacterium</taxon>
    </lineage>
</organism>
<comment type="caution">
    <text evidence="4">The sequence shown here is derived from an EMBL/GenBank/DDBJ whole genome shotgun (WGS) entry which is preliminary data.</text>
</comment>